<evidence type="ECO:0000256" key="3">
    <source>
        <dbReference type="ARBA" id="ARBA00022833"/>
    </source>
</evidence>
<sequence>MPRYYCVAEGCSSDSRKKGRYGFMADVEFFPFPSSKHPKVRRKWLELLKRRDFEPSRHDRICSMHFVDGQPTQDHPYPELFRYNNFKCSLGNRGTSSIEKRSLQQAANNNNKVTSDQENEHRPTQATATDILLVDEDDAYREQLFPFPVNKEITVLSIPAVEPTATPSDHDYCSYGNEKAQPQTCNAECQTNWTLQDMEKSEAELLQLRETFRNKDDLKRNLLVDKMTDSVSSVKSYFGLPSVVTLFGIFGMNNA</sequence>
<dbReference type="PANTHER" id="PTHR23080">
    <property type="entry name" value="THAP DOMAIN PROTEIN"/>
    <property type="match status" value="1"/>
</dbReference>
<name>K1PUC0_MAGGI</name>
<feature type="region of interest" description="Disordered" evidence="5">
    <location>
        <begin position="97"/>
        <end position="125"/>
    </location>
</feature>
<keyword evidence="1" id="KW-0479">Metal-binding</keyword>
<dbReference type="InterPro" id="IPR006612">
    <property type="entry name" value="THAP_Znf"/>
</dbReference>
<dbReference type="InterPro" id="IPR038441">
    <property type="entry name" value="THAP_Znf_sf"/>
</dbReference>
<dbReference type="SMART" id="SM00980">
    <property type="entry name" value="THAP"/>
    <property type="match status" value="1"/>
</dbReference>
<dbReference type="Gene3D" id="6.20.210.20">
    <property type="entry name" value="THAP domain"/>
    <property type="match status" value="1"/>
</dbReference>
<dbReference type="AlphaFoldDB" id="K1PUC0"/>
<dbReference type="EMBL" id="JH817691">
    <property type="protein sequence ID" value="EKC25288.1"/>
    <property type="molecule type" value="Genomic_DNA"/>
</dbReference>
<dbReference type="Pfam" id="PF05485">
    <property type="entry name" value="THAP"/>
    <property type="match status" value="1"/>
</dbReference>
<accession>K1PUC0</accession>
<dbReference type="GO" id="GO:0008270">
    <property type="term" value="F:zinc ion binding"/>
    <property type="evidence" value="ECO:0007669"/>
    <property type="project" value="UniProtKB-KW"/>
</dbReference>
<dbReference type="InParanoid" id="K1PUC0"/>
<dbReference type="HOGENOM" id="CLU_1090893_0_0_1"/>
<dbReference type="PROSITE" id="PS50950">
    <property type="entry name" value="ZF_THAP"/>
    <property type="match status" value="1"/>
</dbReference>
<protein>
    <submittedName>
        <fullName evidence="6">Uncharacterized protein</fullName>
    </submittedName>
</protein>
<keyword evidence="2" id="KW-0863">Zinc-finger</keyword>
<evidence type="ECO:0000256" key="5">
    <source>
        <dbReference type="SAM" id="MobiDB-lite"/>
    </source>
</evidence>
<reference evidence="6" key="1">
    <citation type="journal article" date="2012" name="Nature">
        <title>The oyster genome reveals stress adaptation and complexity of shell formation.</title>
        <authorList>
            <person name="Zhang G."/>
            <person name="Fang X."/>
            <person name="Guo X."/>
            <person name="Li L."/>
            <person name="Luo R."/>
            <person name="Xu F."/>
            <person name="Yang P."/>
            <person name="Zhang L."/>
            <person name="Wang X."/>
            <person name="Qi H."/>
            <person name="Xiong Z."/>
            <person name="Que H."/>
            <person name="Xie Y."/>
            <person name="Holland P.W."/>
            <person name="Paps J."/>
            <person name="Zhu Y."/>
            <person name="Wu F."/>
            <person name="Chen Y."/>
            <person name="Wang J."/>
            <person name="Peng C."/>
            <person name="Meng J."/>
            <person name="Yang L."/>
            <person name="Liu J."/>
            <person name="Wen B."/>
            <person name="Zhang N."/>
            <person name="Huang Z."/>
            <person name="Zhu Q."/>
            <person name="Feng Y."/>
            <person name="Mount A."/>
            <person name="Hedgecock D."/>
            <person name="Xu Z."/>
            <person name="Liu Y."/>
            <person name="Domazet-Loso T."/>
            <person name="Du Y."/>
            <person name="Sun X."/>
            <person name="Zhang S."/>
            <person name="Liu B."/>
            <person name="Cheng P."/>
            <person name="Jiang X."/>
            <person name="Li J."/>
            <person name="Fan D."/>
            <person name="Wang W."/>
            <person name="Fu W."/>
            <person name="Wang T."/>
            <person name="Wang B."/>
            <person name="Zhang J."/>
            <person name="Peng Z."/>
            <person name="Li Y."/>
            <person name="Li N."/>
            <person name="Wang J."/>
            <person name="Chen M."/>
            <person name="He Y."/>
            <person name="Tan F."/>
            <person name="Song X."/>
            <person name="Zheng Q."/>
            <person name="Huang R."/>
            <person name="Yang H."/>
            <person name="Du X."/>
            <person name="Chen L."/>
            <person name="Yang M."/>
            <person name="Gaffney P.M."/>
            <person name="Wang S."/>
            <person name="Luo L."/>
            <person name="She Z."/>
            <person name="Ming Y."/>
            <person name="Huang W."/>
            <person name="Zhang S."/>
            <person name="Huang B."/>
            <person name="Zhang Y."/>
            <person name="Qu T."/>
            <person name="Ni P."/>
            <person name="Miao G."/>
            <person name="Wang J."/>
            <person name="Wang Q."/>
            <person name="Steinberg C.E."/>
            <person name="Wang H."/>
            <person name="Li N."/>
            <person name="Qian L."/>
            <person name="Zhang G."/>
            <person name="Li Y."/>
            <person name="Yang H."/>
            <person name="Liu X."/>
            <person name="Wang J."/>
            <person name="Yin Y."/>
            <person name="Wang J."/>
        </authorList>
    </citation>
    <scope>NUCLEOTIDE SEQUENCE [LARGE SCALE GENOMIC DNA]</scope>
    <source>
        <strain evidence="6">05x7-T-G4-1.051#20</strain>
    </source>
</reference>
<evidence type="ECO:0000313" key="6">
    <source>
        <dbReference type="EMBL" id="EKC25288.1"/>
    </source>
</evidence>
<dbReference type="GO" id="GO:0003677">
    <property type="term" value="F:DNA binding"/>
    <property type="evidence" value="ECO:0007669"/>
    <property type="project" value="UniProtKB-UniRule"/>
</dbReference>
<proteinExistence type="predicted"/>
<keyword evidence="3" id="KW-0862">Zinc</keyword>
<evidence type="ECO:0000256" key="1">
    <source>
        <dbReference type="ARBA" id="ARBA00022723"/>
    </source>
</evidence>
<dbReference type="SUPFAM" id="SSF57716">
    <property type="entry name" value="Glucocorticoid receptor-like (DNA-binding domain)"/>
    <property type="match status" value="1"/>
</dbReference>
<keyword evidence="4" id="KW-0238">DNA-binding</keyword>
<feature type="compositionally biased region" description="Polar residues" evidence="5">
    <location>
        <begin position="97"/>
        <end position="116"/>
    </location>
</feature>
<organism evidence="6">
    <name type="scientific">Magallana gigas</name>
    <name type="common">Pacific oyster</name>
    <name type="synonym">Crassostrea gigas</name>
    <dbReference type="NCBI Taxonomy" id="29159"/>
    <lineage>
        <taxon>Eukaryota</taxon>
        <taxon>Metazoa</taxon>
        <taxon>Spiralia</taxon>
        <taxon>Lophotrochozoa</taxon>
        <taxon>Mollusca</taxon>
        <taxon>Bivalvia</taxon>
        <taxon>Autobranchia</taxon>
        <taxon>Pteriomorphia</taxon>
        <taxon>Ostreida</taxon>
        <taxon>Ostreoidea</taxon>
        <taxon>Ostreidae</taxon>
        <taxon>Magallana</taxon>
    </lineage>
</organism>
<gene>
    <name evidence="6" type="ORF">CGI_10019675</name>
</gene>
<evidence type="ECO:0000256" key="2">
    <source>
        <dbReference type="ARBA" id="ARBA00022771"/>
    </source>
</evidence>
<evidence type="ECO:0000256" key="4">
    <source>
        <dbReference type="ARBA" id="ARBA00023125"/>
    </source>
</evidence>